<feature type="compositionally biased region" description="Basic and acidic residues" evidence="2">
    <location>
        <begin position="461"/>
        <end position="472"/>
    </location>
</feature>
<reference evidence="5" key="2">
    <citation type="submission" date="2025-08" db="UniProtKB">
        <authorList>
            <consortium name="RefSeq"/>
        </authorList>
    </citation>
    <scope>IDENTIFICATION</scope>
    <source>
        <tissue evidence="5">Blood</tissue>
    </source>
</reference>
<dbReference type="GO" id="GO:0060271">
    <property type="term" value="P:cilium assembly"/>
    <property type="evidence" value="ECO:0007669"/>
    <property type="project" value="InterPro"/>
</dbReference>
<feature type="coiled-coil region" evidence="1">
    <location>
        <begin position="930"/>
        <end position="974"/>
    </location>
</feature>
<dbReference type="InterPro" id="IPR033561">
    <property type="entry name" value="FBF1"/>
</dbReference>
<reference evidence="4" key="1">
    <citation type="journal article" date="2016" name="Nat. Commun.">
        <title>The channel catfish genome sequence provides insights into the evolution of scale formation in teleosts.</title>
        <authorList>
            <person name="Liu Z."/>
            <person name="Liu S."/>
            <person name="Yao J."/>
            <person name="Bao L."/>
            <person name="Zhang J."/>
            <person name="Li Y."/>
            <person name="Jiang C."/>
            <person name="Sun L."/>
            <person name="Wang R."/>
            <person name="Zhang Y."/>
            <person name="Zhou T."/>
            <person name="Zeng Q."/>
            <person name="Fu Q."/>
            <person name="Gao S."/>
            <person name="Li N."/>
            <person name="Koren S."/>
            <person name="Jiang Y."/>
            <person name="Zimin A."/>
            <person name="Xu P."/>
            <person name="Phillippy A.M."/>
            <person name="Geng X."/>
            <person name="Song L."/>
            <person name="Sun F."/>
            <person name="Li C."/>
            <person name="Wang X."/>
            <person name="Chen A."/>
            <person name="Jin Y."/>
            <person name="Yuan Z."/>
            <person name="Yang Y."/>
            <person name="Tan S."/>
            <person name="Peatman E."/>
            <person name="Lu J."/>
            <person name="Qin Z."/>
            <person name="Dunham R."/>
            <person name="Li Z."/>
            <person name="Sonstegard T."/>
            <person name="Feng J."/>
            <person name="Danzmann R.G."/>
            <person name="Schroeder S."/>
            <person name="Scheffler B."/>
            <person name="Duke M.V."/>
            <person name="Ballard L."/>
            <person name="Kucuktas H."/>
            <person name="Kaltenboeck L."/>
            <person name="Liu H."/>
            <person name="Armbruster J."/>
            <person name="Xie Y."/>
            <person name="Kirby M.L."/>
            <person name="Tian Y."/>
            <person name="Flanagan M.E."/>
            <person name="Mu W."/>
            <person name="Waldbieser G.C."/>
        </authorList>
    </citation>
    <scope>NUCLEOTIDE SEQUENCE [LARGE SCALE GENOMIC DNA]</scope>
    <source>
        <strain evidence="4">SDA103</strain>
    </source>
</reference>
<feature type="compositionally biased region" description="Basic and acidic residues" evidence="2">
    <location>
        <begin position="80"/>
        <end position="92"/>
    </location>
</feature>
<feature type="compositionally biased region" description="Basic and acidic residues" evidence="2">
    <location>
        <begin position="116"/>
        <end position="137"/>
    </location>
</feature>
<dbReference type="Proteomes" id="UP000221080">
    <property type="component" value="Chromosome 12"/>
</dbReference>
<dbReference type="GO" id="GO:0090162">
    <property type="term" value="P:establishment of epithelial cell polarity"/>
    <property type="evidence" value="ECO:0007669"/>
    <property type="project" value="InterPro"/>
</dbReference>
<dbReference type="GeneID" id="108272811"/>
<keyword evidence="1" id="KW-0175">Coiled coil</keyword>
<dbReference type="OrthoDB" id="8195456at2759"/>
<dbReference type="GO" id="GO:0036064">
    <property type="term" value="C:ciliary basal body"/>
    <property type="evidence" value="ECO:0007669"/>
    <property type="project" value="TreeGrafter"/>
</dbReference>
<feature type="coiled-coil region" evidence="1">
    <location>
        <begin position="605"/>
        <end position="632"/>
    </location>
</feature>
<keyword evidence="4" id="KW-1185">Reference proteome</keyword>
<feature type="coiled-coil region" evidence="1">
    <location>
        <begin position="666"/>
        <end position="741"/>
    </location>
</feature>
<dbReference type="GO" id="GO:0005814">
    <property type="term" value="C:centriole"/>
    <property type="evidence" value="ECO:0007669"/>
    <property type="project" value="TreeGrafter"/>
</dbReference>
<feature type="compositionally biased region" description="Polar residues" evidence="2">
    <location>
        <begin position="336"/>
        <end position="346"/>
    </location>
</feature>
<evidence type="ECO:0000256" key="2">
    <source>
        <dbReference type="SAM" id="MobiDB-lite"/>
    </source>
</evidence>
<feature type="coiled-coil region" evidence="1">
    <location>
        <begin position="813"/>
        <end position="901"/>
    </location>
</feature>
<proteinExistence type="predicted"/>
<organism evidence="4 5">
    <name type="scientific">Ictalurus punctatus</name>
    <name type="common">Channel catfish</name>
    <name type="synonym">Silurus punctatus</name>
    <dbReference type="NCBI Taxonomy" id="7998"/>
    <lineage>
        <taxon>Eukaryota</taxon>
        <taxon>Metazoa</taxon>
        <taxon>Chordata</taxon>
        <taxon>Craniata</taxon>
        <taxon>Vertebrata</taxon>
        <taxon>Euteleostomi</taxon>
        <taxon>Actinopterygii</taxon>
        <taxon>Neopterygii</taxon>
        <taxon>Teleostei</taxon>
        <taxon>Ostariophysi</taxon>
        <taxon>Siluriformes</taxon>
        <taxon>Ictaluridae</taxon>
        <taxon>Ictalurus</taxon>
    </lineage>
</organism>
<dbReference type="Pfam" id="PF21007">
    <property type="entry name" value="FBF1"/>
    <property type="match status" value="1"/>
</dbReference>
<feature type="compositionally biased region" description="Polar residues" evidence="2">
    <location>
        <begin position="505"/>
        <end position="532"/>
    </location>
</feature>
<sequence length="1136" mass="129184">MTSKQKKGLRGSISDVLGDLLGDDADDPPMKARSPPGGLGRPAGVLRTQSGKRNLLDDEFFSKLAEEAEKDDEASDVSEADPKALLESMKDMDDMDADLFGSKRKPSSAPAQSRTSRTDTSKPEDVNKTNRLEERKPSSAPAAAVRNYRKFGFMDGDGDDESPAAKQDELDDPLDDLLNQLDEERPKSIPSGKAGKQQSSSPAVQKKEERAMPAPAPKNDNELTFDDDEDDLMDALGFSDTPKRRESGLIPKKENEAPQRARTRLDEILGIGTSPRLLERPVTGEKKDTTPAERQPQKSSAFKDSVFGEEDLTFGSYQPTLGSTPEGRTSRRHSVRFSTEDISSASPEHKIKTSTVTSTRPGRPASDWLGLKQDEYEAEKEEEPKRRETKESTGASERPKPPPSPSHIGGKPSRVTLKPNEELQAVNDSPETSTNAAAKSELKQKEYEDDWLAGALSKKKALVEEREKRQEESLGLGEEIDLDTFLSKRNTTSTPHREKEDTPLPTRQPSQSLVASSRQQSPAPAPTSSTGGQHIHEQKPAVVSAAPVQQVSLSTDGLQQLLLQQQLAQAQLWGLGTPLDPNSLQKQSRDAEHHTRDSTALQTRIIQLEGQVRSLQLEKDQLQMLLDNVQQRHKHDTELMENTHRARVKLLEECAVQRETRAHMENQELTERLEAVMKLVQQERAELQEQHHRRLAQSQQERDREVERLRELQRKSILEMKKDHEEQVQRLRRLKDEEIDAVTSATSQTRSLSAVIEQMEQFSLRLGDLSSRIENTHENTTHGLELGARQRDEQLRVLQVRLTQQQRDMVEERTRLKEVISKMDSQLAEQQRQLQQERWRVTAEQAKAESALRGLEEERRTMTQHFTIEREELERAKSTLLEEQQSVMQRCAEERRKLAAEWTHFHTQDKLRKEREMDREGHIISMAQEQAELKLKAGELKQREEAIQKERENLEKLRGELEGERERLNTAALHLKHRAQEVETLSKLAYERYEEGGRALQEARQVEAGHQVRLRNIHTELERLRKQEHNLQQERMRMTDYHREMDRMRHNLPTDHLPAPVDPLRTGFSPVFNSTAVLPPAAPNNSSRAVSPKLQATLATLAVLRHTAEKDRDFLQDEQFFLDTLKRTPCSTTLHT</sequence>
<feature type="compositionally biased region" description="Basic and acidic residues" evidence="2">
    <location>
        <begin position="277"/>
        <end position="291"/>
    </location>
</feature>
<feature type="region of interest" description="Disordered" evidence="2">
    <location>
        <begin position="1"/>
        <end position="52"/>
    </location>
</feature>
<feature type="compositionally biased region" description="Acidic residues" evidence="2">
    <location>
        <begin position="223"/>
        <end position="233"/>
    </location>
</feature>
<dbReference type="PANTHER" id="PTHR33689:SF1">
    <property type="entry name" value="FAS-BINDING FACTOR 1"/>
    <property type="match status" value="1"/>
</dbReference>
<evidence type="ECO:0000256" key="1">
    <source>
        <dbReference type="SAM" id="Coils"/>
    </source>
</evidence>
<name>A0A2D0S3R0_ICTPU</name>
<dbReference type="RefSeq" id="XP_017337071.1">
    <property type="nucleotide sequence ID" value="XM_017481582.3"/>
</dbReference>
<feature type="region of interest" description="Disordered" evidence="2">
    <location>
        <begin position="64"/>
        <end position="543"/>
    </location>
</feature>
<gene>
    <name evidence="5" type="primary">LOC108272811</name>
</gene>
<dbReference type="AlphaFoldDB" id="A0A2D0S3R0"/>
<evidence type="ECO:0000259" key="3">
    <source>
        <dbReference type="Pfam" id="PF21007"/>
    </source>
</evidence>
<protein>
    <submittedName>
        <fullName evidence="5">Fas-binding factor 1 homolog isoform X2</fullName>
    </submittedName>
</protein>
<dbReference type="InterPro" id="IPR049390">
    <property type="entry name" value="FBF1_C"/>
</dbReference>
<feature type="compositionally biased region" description="Acidic residues" evidence="2">
    <location>
        <begin position="68"/>
        <end position="79"/>
    </location>
</feature>
<feature type="compositionally biased region" description="Polar residues" evidence="2">
    <location>
        <begin position="426"/>
        <end position="437"/>
    </location>
</feature>
<feature type="compositionally biased region" description="Polar residues" evidence="2">
    <location>
        <begin position="315"/>
        <end position="327"/>
    </location>
</feature>
<dbReference type="GO" id="GO:0097539">
    <property type="term" value="C:ciliary transition fiber"/>
    <property type="evidence" value="ECO:0007669"/>
    <property type="project" value="InterPro"/>
</dbReference>
<feature type="coiled-coil region" evidence="1">
    <location>
        <begin position="1014"/>
        <end position="1051"/>
    </location>
</feature>
<feature type="domain" description="Fas-binding factor 1 C-terminal" evidence="3">
    <location>
        <begin position="615"/>
        <end position="1126"/>
    </location>
</feature>
<feature type="compositionally biased region" description="Basic and acidic residues" evidence="2">
    <location>
        <begin position="382"/>
        <end position="391"/>
    </location>
</feature>
<evidence type="ECO:0000313" key="5">
    <source>
        <dbReference type="RefSeq" id="XP_017337071.1"/>
    </source>
</evidence>
<accession>A0A2D0S3R0</accession>
<feature type="compositionally biased region" description="Basic and acidic residues" evidence="2">
    <location>
        <begin position="241"/>
        <end position="267"/>
    </location>
</feature>
<evidence type="ECO:0000313" key="4">
    <source>
        <dbReference type="Proteomes" id="UP000221080"/>
    </source>
</evidence>
<dbReference type="PANTHER" id="PTHR33689">
    <property type="entry name" value="FAS-BINDING FACTOR 1"/>
    <property type="match status" value="1"/>
</dbReference>